<evidence type="ECO:0000256" key="3">
    <source>
        <dbReference type="SAM" id="MobiDB-lite"/>
    </source>
</evidence>
<evidence type="ECO:0000256" key="1">
    <source>
        <dbReference type="ARBA" id="ARBA00022603"/>
    </source>
</evidence>
<evidence type="ECO:0000313" key="6">
    <source>
        <dbReference type="Proteomes" id="UP001361570"/>
    </source>
</evidence>
<name>A0ABU8DSW5_9ACTN</name>
<dbReference type="Gene3D" id="3.40.50.150">
    <property type="entry name" value="Vaccinia Virus protein VP39"/>
    <property type="match status" value="1"/>
</dbReference>
<dbReference type="EMBL" id="JBAPLU010000007">
    <property type="protein sequence ID" value="MEI4271800.1"/>
    <property type="molecule type" value="Genomic_DNA"/>
</dbReference>
<feature type="domain" description="Methyltransferase" evidence="4">
    <location>
        <begin position="56"/>
        <end position="151"/>
    </location>
</feature>
<evidence type="ECO:0000259" key="4">
    <source>
        <dbReference type="Pfam" id="PF13649"/>
    </source>
</evidence>
<dbReference type="CDD" id="cd02440">
    <property type="entry name" value="AdoMet_MTases"/>
    <property type="match status" value="1"/>
</dbReference>
<proteinExistence type="predicted"/>
<dbReference type="GO" id="GO:0032259">
    <property type="term" value="P:methylation"/>
    <property type="evidence" value="ECO:0007669"/>
    <property type="project" value="UniProtKB-KW"/>
</dbReference>
<keyword evidence="2 5" id="KW-0808">Transferase</keyword>
<dbReference type="InterPro" id="IPR041698">
    <property type="entry name" value="Methyltransf_25"/>
</dbReference>
<comment type="caution">
    <text evidence="5">The sequence shown here is derived from an EMBL/GenBank/DDBJ whole genome shotgun (WGS) entry which is preliminary data.</text>
</comment>
<dbReference type="SUPFAM" id="SSF53335">
    <property type="entry name" value="S-adenosyl-L-methionine-dependent methyltransferases"/>
    <property type="match status" value="1"/>
</dbReference>
<dbReference type="EC" id="2.1.-.-" evidence="5"/>
<sequence length="236" mass="24204">MAGTSTQALPDGSTAAAWVDRWRDLMAGWLPEQEQVWAQVGDLVAEATAGTPVRLVDLGCGPATMACVLADRFPAAEVWGVDADPAALQVAALAAPGRVRTIEHDLRGTGWSRPLPGPADAVVSCCALHMVGAAGYRSVAGEAARALRPGGLFVDVDLHGDAEPARSAMPVADTVGRYAADLARALGRPSPADRSGQADPPPVPPGDRAGTLLAAGFSHVSVRAPGPRCSLVVARR</sequence>
<dbReference type="Pfam" id="PF13649">
    <property type="entry name" value="Methyltransf_25"/>
    <property type="match status" value="1"/>
</dbReference>
<dbReference type="Proteomes" id="UP001361570">
    <property type="component" value="Unassembled WGS sequence"/>
</dbReference>
<keyword evidence="6" id="KW-1185">Reference proteome</keyword>
<dbReference type="RefSeq" id="WP_336403937.1">
    <property type="nucleotide sequence ID" value="NZ_JBAPLU010000007.1"/>
</dbReference>
<dbReference type="InterPro" id="IPR029063">
    <property type="entry name" value="SAM-dependent_MTases_sf"/>
</dbReference>
<reference evidence="5 6" key="1">
    <citation type="submission" date="2024-03" db="EMBL/GenBank/DDBJ databases">
        <title>Draft genome sequence of Klenkia sp. LSe6-5.</title>
        <authorList>
            <person name="Duangmal K."/>
            <person name="Chantavorakit T."/>
        </authorList>
    </citation>
    <scope>NUCLEOTIDE SEQUENCE [LARGE SCALE GENOMIC DNA]</scope>
    <source>
        <strain evidence="5 6">LSe6-5</strain>
    </source>
</reference>
<dbReference type="PANTHER" id="PTHR43861">
    <property type="entry name" value="TRANS-ACONITATE 2-METHYLTRANSFERASE-RELATED"/>
    <property type="match status" value="1"/>
</dbReference>
<feature type="region of interest" description="Disordered" evidence="3">
    <location>
        <begin position="187"/>
        <end position="210"/>
    </location>
</feature>
<dbReference type="GO" id="GO:0008168">
    <property type="term" value="F:methyltransferase activity"/>
    <property type="evidence" value="ECO:0007669"/>
    <property type="project" value="UniProtKB-KW"/>
</dbReference>
<evidence type="ECO:0000256" key="2">
    <source>
        <dbReference type="ARBA" id="ARBA00022679"/>
    </source>
</evidence>
<evidence type="ECO:0000313" key="5">
    <source>
        <dbReference type="EMBL" id="MEI4271800.1"/>
    </source>
</evidence>
<organism evidence="5 6">
    <name type="scientific">Klenkia sesuvii</name>
    <dbReference type="NCBI Taxonomy" id="3103137"/>
    <lineage>
        <taxon>Bacteria</taxon>
        <taxon>Bacillati</taxon>
        <taxon>Actinomycetota</taxon>
        <taxon>Actinomycetes</taxon>
        <taxon>Geodermatophilales</taxon>
        <taxon>Geodermatophilaceae</taxon>
        <taxon>Klenkia</taxon>
    </lineage>
</organism>
<keyword evidence="1 5" id="KW-0489">Methyltransferase</keyword>
<gene>
    <name evidence="5" type="ORF">TEK04_08695</name>
</gene>
<accession>A0ABU8DSW5</accession>
<dbReference type="PANTHER" id="PTHR43861:SF1">
    <property type="entry name" value="TRANS-ACONITATE 2-METHYLTRANSFERASE"/>
    <property type="match status" value="1"/>
</dbReference>
<protein>
    <submittedName>
        <fullName evidence="5">Class I SAM-dependent methyltransferase</fullName>
        <ecNumber evidence="5">2.1.-.-</ecNumber>
    </submittedName>
</protein>